<dbReference type="Proteomes" id="UP001168821">
    <property type="component" value="Unassembled WGS sequence"/>
</dbReference>
<reference evidence="1" key="1">
    <citation type="journal article" date="2023" name="G3 (Bethesda)">
        <title>Whole genome assemblies of Zophobas morio and Tenebrio molitor.</title>
        <authorList>
            <person name="Kaur S."/>
            <person name="Stinson S.A."/>
            <person name="diCenzo G.C."/>
        </authorList>
    </citation>
    <scope>NUCLEOTIDE SEQUENCE</scope>
    <source>
        <strain evidence="1">QUZm001</strain>
    </source>
</reference>
<gene>
    <name evidence="1" type="ORF">Zmor_002934</name>
</gene>
<sequence length="104" mass="12319">MGKLYEQVIVPRLRKEMEEKRAVSDNQYEFRPSRSTENAMEKVLQQVEVERKGEYRYNNLYLLVSLNVKNAFSSARSNSIIRKIKRRQMSVELTSVVQSYPSDR</sequence>
<protein>
    <recommendedName>
        <fullName evidence="3">Reverse transcriptase domain-containing protein</fullName>
    </recommendedName>
</protein>
<comment type="caution">
    <text evidence="1">The sequence shown here is derived from an EMBL/GenBank/DDBJ whole genome shotgun (WGS) entry which is preliminary data.</text>
</comment>
<dbReference type="AlphaFoldDB" id="A0AA38HM07"/>
<proteinExistence type="predicted"/>
<keyword evidence="2" id="KW-1185">Reference proteome</keyword>
<organism evidence="1 2">
    <name type="scientific">Zophobas morio</name>
    <dbReference type="NCBI Taxonomy" id="2755281"/>
    <lineage>
        <taxon>Eukaryota</taxon>
        <taxon>Metazoa</taxon>
        <taxon>Ecdysozoa</taxon>
        <taxon>Arthropoda</taxon>
        <taxon>Hexapoda</taxon>
        <taxon>Insecta</taxon>
        <taxon>Pterygota</taxon>
        <taxon>Neoptera</taxon>
        <taxon>Endopterygota</taxon>
        <taxon>Coleoptera</taxon>
        <taxon>Polyphaga</taxon>
        <taxon>Cucujiformia</taxon>
        <taxon>Tenebrionidae</taxon>
        <taxon>Zophobas</taxon>
    </lineage>
</organism>
<dbReference type="EMBL" id="JALNTZ010000010">
    <property type="protein sequence ID" value="KAJ3639583.1"/>
    <property type="molecule type" value="Genomic_DNA"/>
</dbReference>
<accession>A0AA38HM07</accession>
<evidence type="ECO:0000313" key="2">
    <source>
        <dbReference type="Proteomes" id="UP001168821"/>
    </source>
</evidence>
<name>A0AA38HM07_9CUCU</name>
<evidence type="ECO:0008006" key="3">
    <source>
        <dbReference type="Google" id="ProtNLM"/>
    </source>
</evidence>
<evidence type="ECO:0000313" key="1">
    <source>
        <dbReference type="EMBL" id="KAJ3639583.1"/>
    </source>
</evidence>